<dbReference type="RefSeq" id="WP_265687272.1">
    <property type="nucleotide sequence ID" value="NZ_JAKRRX010000035.1"/>
</dbReference>
<sequence>MRLSRLRTIWISALAGLALLLSTVASSEPLMTFQMLSAESGSSITTMSCHSGMKSPMMHHDMKVSESSPTSCGSEMDSTMHHCCLAACINVLAFPKQTLSSFALTYKLALIPLEPHVNAVNVTRSLFRPPIA</sequence>
<gene>
    <name evidence="1" type="ORF">MD483_08170</name>
</gene>
<dbReference type="Proteomes" id="UP001155586">
    <property type="component" value="Unassembled WGS sequence"/>
</dbReference>
<keyword evidence="2" id="KW-1185">Reference proteome</keyword>
<name>A0A9X3CDG3_9VIBR</name>
<dbReference type="AlphaFoldDB" id="A0A9X3CDG3"/>
<reference evidence="1" key="1">
    <citation type="submission" date="2022-02" db="EMBL/GenBank/DDBJ databases">
        <title>Vibrio sp. nov., a new bacterium isolated from Bohai sea, China.</title>
        <authorList>
            <person name="Yuan Y."/>
        </authorList>
    </citation>
    <scope>NUCLEOTIDE SEQUENCE</scope>
    <source>
        <strain evidence="1">DBSS07</strain>
    </source>
</reference>
<organism evidence="1 2">
    <name type="scientific">Vibrio paucivorans</name>
    <dbReference type="NCBI Taxonomy" id="2829489"/>
    <lineage>
        <taxon>Bacteria</taxon>
        <taxon>Pseudomonadati</taxon>
        <taxon>Pseudomonadota</taxon>
        <taxon>Gammaproteobacteria</taxon>
        <taxon>Vibrionales</taxon>
        <taxon>Vibrionaceae</taxon>
        <taxon>Vibrio</taxon>
    </lineage>
</organism>
<dbReference type="EMBL" id="JAKRRX010000035">
    <property type="protein sequence ID" value="MCW8333797.1"/>
    <property type="molecule type" value="Genomic_DNA"/>
</dbReference>
<comment type="caution">
    <text evidence="1">The sequence shown here is derived from an EMBL/GenBank/DDBJ whole genome shotgun (WGS) entry which is preliminary data.</text>
</comment>
<evidence type="ECO:0000313" key="2">
    <source>
        <dbReference type="Proteomes" id="UP001155586"/>
    </source>
</evidence>
<accession>A0A9X3CDG3</accession>
<evidence type="ECO:0000313" key="1">
    <source>
        <dbReference type="EMBL" id="MCW8333797.1"/>
    </source>
</evidence>
<protein>
    <submittedName>
        <fullName evidence="1">Uncharacterized protein</fullName>
    </submittedName>
</protein>
<proteinExistence type="predicted"/>